<dbReference type="EMBL" id="ML995912">
    <property type="protein sequence ID" value="KAF2764703.1"/>
    <property type="molecule type" value="Genomic_DNA"/>
</dbReference>
<evidence type="ECO:0000256" key="1">
    <source>
        <dbReference type="SAM" id="MobiDB-lite"/>
    </source>
</evidence>
<organism evidence="2 3">
    <name type="scientific">Teratosphaeria nubilosa</name>
    <dbReference type="NCBI Taxonomy" id="161662"/>
    <lineage>
        <taxon>Eukaryota</taxon>
        <taxon>Fungi</taxon>
        <taxon>Dikarya</taxon>
        <taxon>Ascomycota</taxon>
        <taxon>Pezizomycotina</taxon>
        <taxon>Dothideomycetes</taxon>
        <taxon>Dothideomycetidae</taxon>
        <taxon>Mycosphaerellales</taxon>
        <taxon>Teratosphaeriaceae</taxon>
        <taxon>Teratosphaeria</taxon>
    </lineage>
</organism>
<evidence type="ECO:0000313" key="2">
    <source>
        <dbReference type="EMBL" id="KAF2764703.1"/>
    </source>
</evidence>
<evidence type="ECO:0000313" key="3">
    <source>
        <dbReference type="Proteomes" id="UP000799436"/>
    </source>
</evidence>
<feature type="region of interest" description="Disordered" evidence="1">
    <location>
        <begin position="167"/>
        <end position="189"/>
    </location>
</feature>
<accession>A0A6G1KVJ5</accession>
<dbReference type="OrthoDB" id="10406277at2759"/>
<sequence length="495" mass="54331">MEGLCEVSMAFNADVEDYLFPNIPARRSTNSRFGDQQVQKLDTAIAAAEGALTNFSNAVVGGDQTLMESDFSALNQSLRLVKRYVSDDYHCTGEFGRSLTDLHGELTKADVLNLINQAQERLNLVSLLVANEKAIQSQIEFCQVYDILLGPVQAYVYPAPGSYAVNGRRSPPHTLNRNTSHANRNADEGHHKLVRAAGPYLSDAELASLNTIIQSTESHLSNLSAALQTQDEVAAQTHWNAFERGLAQIQELSIPGRFRDCDVQMDAVPNFSFPTALHMIEAAQESLRQVSLDATAGDKKAAHQQLCAIEAHRTVIQQIDGRLQKSKRAQPQQELNRNITAAIDALKAMADAIFNKSAPDADGKFAAALGSYKTNIEASKRLVGGSDFDCNESEKREVAGFSNWLHDTKDDIENGFDDVQDDLESAWDDIWHDDDEAAKIKLCRADQAFKGVSGLNRRAAPSADDSVDMKLPDVSRGSPISRVKRNALEAREDCL</sequence>
<proteinExistence type="predicted"/>
<feature type="region of interest" description="Disordered" evidence="1">
    <location>
        <begin position="456"/>
        <end position="482"/>
    </location>
</feature>
<dbReference type="Proteomes" id="UP000799436">
    <property type="component" value="Unassembled WGS sequence"/>
</dbReference>
<dbReference type="AlphaFoldDB" id="A0A6G1KVJ5"/>
<protein>
    <submittedName>
        <fullName evidence="2">Uncharacterized protein</fullName>
    </submittedName>
</protein>
<gene>
    <name evidence="2" type="ORF">EJ03DRAFT_17309</name>
</gene>
<reference evidence="2" key="1">
    <citation type="journal article" date="2020" name="Stud. Mycol.">
        <title>101 Dothideomycetes genomes: a test case for predicting lifestyles and emergence of pathogens.</title>
        <authorList>
            <person name="Haridas S."/>
            <person name="Albert R."/>
            <person name="Binder M."/>
            <person name="Bloem J."/>
            <person name="Labutti K."/>
            <person name="Salamov A."/>
            <person name="Andreopoulos B."/>
            <person name="Baker S."/>
            <person name="Barry K."/>
            <person name="Bills G."/>
            <person name="Bluhm B."/>
            <person name="Cannon C."/>
            <person name="Castanera R."/>
            <person name="Culley D."/>
            <person name="Daum C."/>
            <person name="Ezra D."/>
            <person name="Gonzalez J."/>
            <person name="Henrissat B."/>
            <person name="Kuo A."/>
            <person name="Liang C."/>
            <person name="Lipzen A."/>
            <person name="Lutzoni F."/>
            <person name="Magnuson J."/>
            <person name="Mondo S."/>
            <person name="Nolan M."/>
            <person name="Ohm R."/>
            <person name="Pangilinan J."/>
            <person name="Park H.-J."/>
            <person name="Ramirez L."/>
            <person name="Alfaro M."/>
            <person name="Sun H."/>
            <person name="Tritt A."/>
            <person name="Yoshinaga Y."/>
            <person name="Zwiers L.-H."/>
            <person name="Turgeon B."/>
            <person name="Goodwin S."/>
            <person name="Spatafora J."/>
            <person name="Crous P."/>
            <person name="Grigoriev I."/>
        </authorList>
    </citation>
    <scope>NUCLEOTIDE SEQUENCE</scope>
    <source>
        <strain evidence="2">CBS 116005</strain>
    </source>
</reference>
<feature type="compositionally biased region" description="Polar residues" evidence="1">
    <location>
        <begin position="173"/>
        <end position="183"/>
    </location>
</feature>
<keyword evidence="3" id="KW-1185">Reference proteome</keyword>
<name>A0A6G1KVJ5_9PEZI</name>